<reference evidence="2" key="1">
    <citation type="submission" date="2022-08" db="EMBL/GenBank/DDBJ databases">
        <authorList>
            <person name="Marques A."/>
        </authorList>
    </citation>
    <scope>NUCLEOTIDE SEQUENCE</scope>
    <source>
        <strain evidence="2">RhyPub2mFocal</strain>
        <tissue evidence="2">Leaves</tissue>
    </source>
</reference>
<dbReference type="EMBL" id="JAMFTS010000005">
    <property type="protein sequence ID" value="KAJ4749998.1"/>
    <property type="molecule type" value="Genomic_DNA"/>
</dbReference>
<sequence length="189" mass="21266">MASSSRSKKKTKKVGLSRMDAALDHLVPLGFKKQKINSTIKSLLKEYGGDEGWYFLEENNYLLVIDTIINDLNAIEDEQPLPLLPAPPSPRCLPLQVPILIVWMQEEEEQLQNRVSSDEEIKMEVQRKCNGGGSGEVTTMKPAEIEFMDEKILHIIPPGRCRPPLYGYLSETDSDFDAELDDDGHLPSP</sequence>
<keyword evidence="2" id="KW-0489">Methyltransferase</keyword>
<dbReference type="InterPro" id="IPR018848">
    <property type="entry name" value="WIYLD_domain"/>
</dbReference>
<dbReference type="PANTHER" id="PTHR34271">
    <property type="entry name" value="NUCLEOLAR HISTONE METHYLTRANSFERASE-RELATED PROTEIN"/>
    <property type="match status" value="1"/>
</dbReference>
<dbReference type="AlphaFoldDB" id="A0AAV8C3C8"/>
<protein>
    <submittedName>
        <fullName evidence="2">Nucleolar histone methyltransferase-related protein</fullName>
    </submittedName>
</protein>
<dbReference type="PANTHER" id="PTHR34271:SF1">
    <property type="entry name" value="NUCLEOLAR HISTONE METHYLTRANSFERASE-RELATED PROTEIN"/>
    <property type="match status" value="1"/>
</dbReference>
<dbReference type="Pfam" id="PF10440">
    <property type="entry name" value="WIYLD"/>
    <property type="match status" value="1"/>
</dbReference>
<evidence type="ECO:0000259" key="1">
    <source>
        <dbReference type="Pfam" id="PF10440"/>
    </source>
</evidence>
<dbReference type="Proteomes" id="UP001140206">
    <property type="component" value="Chromosome 5"/>
</dbReference>
<feature type="domain" description="WIYLD" evidence="1">
    <location>
        <begin position="12"/>
        <end position="69"/>
    </location>
</feature>
<proteinExistence type="predicted"/>
<dbReference type="InterPro" id="IPR043017">
    <property type="entry name" value="WIYLD_dom_sf"/>
</dbReference>
<name>A0AAV8C3C8_9POAL</name>
<dbReference type="Gene3D" id="1.10.8.850">
    <property type="entry name" value="Histone-lysine N methyltransferase , C-terminal domain-like"/>
    <property type="match status" value="1"/>
</dbReference>
<evidence type="ECO:0000313" key="2">
    <source>
        <dbReference type="EMBL" id="KAJ4749998.1"/>
    </source>
</evidence>
<comment type="caution">
    <text evidence="2">The sequence shown here is derived from an EMBL/GenBank/DDBJ whole genome shotgun (WGS) entry which is preliminary data.</text>
</comment>
<accession>A0AAV8C3C8</accession>
<keyword evidence="2" id="KW-0808">Transferase</keyword>
<organism evidence="2 3">
    <name type="scientific">Rhynchospora pubera</name>
    <dbReference type="NCBI Taxonomy" id="906938"/>
    <lineage>
        <taxon>Eukaryota</taxon>
        <taxon>Viridiplantae</taxon>
        <taxon>Streptophyta</taxon>
        <taxon>Embryophyta</taxon>
        <taxon>Tracheophyta</taxon>
        <taxon>Spermatophyta</taxon>
        <taxon>Magnoliopsida</taxon>
        <taxon>Liliopsida</taxon>
        <taxon>Poales</taxon>
        <taxon>Cyperaceae</taxon>
        <taxon>Cyperoideae</taxon>
        <taxon>Rhynchosporeae</taxon>
        <taxon>Rhynchospora</taxon>
    </lineage>
</organism>
<gene>
    <name evidence="2" type="ORF">LUZ62_084403</name>
</gene>
<keyword evidence="3" id="KW-1185">Reference proteome</keyword>
<dbReference type="GO" id="GO:0008168">
    <property type="term" value="F:methyltransferase activity"/>
    <property type="evidence" value="ECO:0007669"/>
    <property type="project" value="UniProtKB-KW"/>
</dbReference>
<evidence type="ECO:0000313" key="3">
    <source>
        <dbReference type="Proteomes" id="UP001140206"/>
    </source>
</evidence>
<dbReference type="GO" id="GO:0032259">
    <property type="term" value="P:methylation"/>
    <property type="evidence" value="ECO:0007669"/>
    <property type="project" value="UniProtKB-KW"/>
</dbReference>